<accession>A0A2R4C6N3</accession>
<dbReference type="EMBL" id="CP028324">
    <property type="protein sequence ID" value="AVR95231.1"/>
    <property type="molecule type" value="Genomic_DNA"/>
</dbReference>
<dbReference type="InterPro" id="IPR011042">
    <property type="entry name" value="6-blade_b-propeller_TolB-like"/>
</dbReference>
<dbReference type="AlphaFoldDB" id="A0A2R4C6N3"/>
<name>A0A2R4C6N3_9BURK</name>
<reference evidence="2 3" key="1">
    <citation type="submission" date="2018-03" db="EMBL/GenBank/DDBJ databases">
        <title>Massilia armeniaca sp. nov., isolated from desert soil.</title>
        <authorList>
            <person name="Huang H."/>
            <person name="Ren M."/>
        </authorList>
    </citation>
    <scope>NUCLEOTIDE SEQUENCE [LARGE SCALE GENOMIC DNA]</scope>
    <source>
        <strain evidence="2 3">ZMN-3</strain>
    </source>
</reference>
<evidence type="ECO:0000313" key="2">
    <source>
        <dbReference type="EMBL" id="AVR95231.1"/>
    </source>
</evidence>
<proteinExistence type="predicted"/>
<dbReference type="Proteomes" id="UP000240505">
    <property type="component" value="Chromosome"/>
</dbReference>
<sequence>MVSALAGCGGSDSDNASGTPQPQPPAQPVTLTLSSTTLRTLPGGAGIAVTAASSGTGTIQWKLADGAPGTLSSTTGTSVTYTPPANGVAKTTLVPIVATSGSTSTTLTVAVTPEPGPSGLTLLAGHAAPESADGVGAAASFLYPRRIAADTAGNVFVLEHYTSRPSLPTPGRLRKIAPDGTVTTLIGGRDPQRAWFGQADTANNARRFTEPTSLVVDRTGNFYYGNAYGSGGASSNGGSSLLKITPTGTLSVLAGVETAASTGIADGTGSAARFMYPDAVGIDYDDVIYVQDLNNVARKVTTAGVVTTISSLPRSLHADMHGNTYEYDAAARTLVQTSPSGARKVVAGAPTCDGFKPGPLPGCLPSVQHLIVAGGSTLVLLGDGLVVKLVLPH</sequence>
<evidence type="ECO:0000313" key="3">
    <source>
        <dbReference type="Proteomes" id="UP000240505"/>
    </source>
</evidence>
<feature type="region of interest" description="Disordered" evidence="1">
    <location>
        <begin position="1"/>
        <end position="27"/>
    </location>
</feature>
<dbReference type="KEGG" id="masz:C9I28_05465"/>
<dbReference type="SUPFAM" id="SSF63829">
    <property type="entry name" value="Calcium-dependent phosphotriesterase"/>
    <property type="match status" value="1"/>
</dbReference>
<dbReference type="Gene3D" id="2.120.10.30">
    <property type="entry name" value="TolB, C-terminal domain"/>
    <property type="match status" value="2"/>
</dbReference>
<keyword evidence="3" id="KW-1185">Reference proteome</keyword>
<protein>
    <submittedName>
        <fullName evidence="2">Uncharacterized protein</fullName>
    </submittedName>
</protein>
<evidence type="ECO:0000256" key="1">
    <source>
        <dbReference type="SAM" id="MobiDB-lite"/>
    </source>
</evidence>
<organism evidence="2 3">
    <name type="scientific">Pseudoduganella armeniaca</name>
    <dbReference type="NCBI Taxonomy" id="2072590"/>
    <lineage>
        <taxon>Bacteria</taxon>
        <taxon>Pseudomonadati</taxon>
        <taxon>Pseudomonadota</taxon>
        <taxon>Betaproteobacteria</taxon>
        <taxon>Burkholderiales</taxon>
        <taxon>Oxalobacteraceae</taxon>
        <taxon>Telluria group</taxon>
        <taxon>Pseudoduganella</taxon>
    </lineage>
</organism>
<dbReference type="PANTHER" id="PTHR13833">
    <property type="match status" value="1"/>
</dbReference>
<dbReference type="PANTHER" id="PTHR13833:SF71">
    <property type="entry name" value="NHL DOMAIN-CONTAINING PROTEIN"/>
    <property type="match status" value="1"/>
</dbReference>
<gene>
    <name evidence="2" type="ORF">C9I28_05465</name>
</gene>